<dbReference type="RefSeq" id="XP_038777478.1">
    <property type="nucleotide sequence ID" value="XM_038921550.1"/>
</dbReference>
<reference evidence="1" key="1">
    <citation type="submission" date="2020-10" db="EMBL/GenBank/DDBJ databases">
        <authorList>
            <person name="Roach M.J.R."/>
        </authorList>
    </citation>
    <scope>NUCLEOTIDE SEQUENCE</scope>
    <source>
        <strain evidence="1">CBS 1945</strain>
    </source>
</reference>
<evidence type="ECO:0000313" key="1">
    <source>
        <dbReference type="EMBL" id="QPG73913.1"/>
    </source>
</evidence>
<gene>
    <name evidence="1" type="ORF">FOA43_001228</name>
</gene>
<organism evidence="1 2">
    <name type="scientific">Eeniella nana</name>
    <name type="common">Yeast</name>
    <name type="synonym">Brettanomyces nanus</name>
    <dbReference type="NCBI Taxonomy" id="13502"/>
    <lineage>
        <taxon>Eukaryota</taxon>
        <taxon>Fungi</taxon>
        <taxon>Dikarya</taxon>
        <taxon>Ascomycota</taxon>
        <taxon>Saccharomycotina</taxon>
        <taxon>Pichiomycetes</taxon>
        <taxon>Pichiales</taxon>
        <taxon>Pichiaceae</taxon>
        <taxon>Brettanomyces</taxon>
    </lineage>
</organism>
<dbReference type="AlphaFoldDB" id="A0A875RZ35"/>
<keyword evidence="2" id="KW-1185">Reference proteome</keyword>
<evidence type="ECO:0000313" key="2">
    <source>
        <dbReference type="Proteomes" id="UP000662931"/>
    </source>
</evidence>
<name>A0A875RZ35_EENNA</name>
<dbReference type="GeneID" id="62194629"/>
<sequence>MTQPENSASTDLSNQSTILKPSLRPGDIRFISIKMFGKESLGVLDRTIRPMLSGSNVQLIKDGGTLSILLFDSRRRLLSYLFIAYWYYLKIQKFVQDAIFIVHTYLWGFVVILGLNDDDGGVDQYSLWSKKSSKRSPKMPSLWSIRSIPTRLVTKVANHALRKSLQAVTPPNRKLIRIAAGKGPLPSVIGVIFNLFPLVIPPPPEIPTPYLTADKKIVIPEKSDTSNALRARAEWSAIQHTHKATEIMRVCTEAARIIVWTTCLGIPNIVLQEINGYTWKNLDALVSLVQTELSSLDLASRSKDRCCFPDAIQFVNVATKQVKTLSDFIYDDNYQEDNLTPLQPTPVSGCPFLANSASFSGGLLHQDDYPSHLTVFLTSNHDDTDYQPLIELIKQKVQTETYDWTSEEFTKMEELAQSLENITPSPEVLIKYASERQQRYSLDGLPLSPDKLNLQHFYSFRPPATFPAFIKAVESYSRCQRNK</sequence>
<dbReference type="EMBL" id="CP064812">
    <property type="protein sequence ID" value="QPG73913.1"/>
    <property type="molecule type" value="Genomic_DNA"/>
</dbReference>
<proteinExistence type="predicted"/>
<dbReference type="OrthoDB" id="4096851at2759"/>
<accession>A0A875RZ35</accession>
<protein>
    <submittedName>
        <fullName evidence="1">Uncharacterized protein</fullName>
    </submittedName>
</protein>
<dbReference type="Proteomes" id="UP000662931">
    <property type="component" value="Chromosome 1"/>
</dbReference>
<dbReference type="KEGG" id="bnn:FOA43_001228"/>